<keyword evidence="2" id="KW-1185">Reference proteome</keyword>
<evidence type="ECO:0000313" key="2">
    <source>
        <dbReference type="Proteomes" id="UP000887566"/>
    </source>
</evidence>
<evidence type="ECO:0000256" key="1">
    <source>
        <dbReference type="SAM" id="MobiDB-lite"/>
    </source>
</evidence>
<feature type="compositionally biased region" description="Basic and acidic residues" evidence="1">
    <location>
        <begin position="308"/>
        <end position="325"/>
    </location>
</feature>
<feature type="region of interest" description="Disordered" evidence="1">
    <location>
        <begin position="295"/>
        <end position="330"/>
    </location>
</feature>
<dbReference type="Proteomes" id="UP000887566">
    <property type="component" value="Unplaced"/>
</dbReference>
<sequence length="417" mass="45535">MHNRSNPDHSPDARPSTTAAYSSVSLISCAMTRWAVVIFVSLCLPYTHQADVHPSSEWAKKCLCNSQDSVACLPTDPLGEVKTVLTGVCDNRHGCVQRIEPSATPTARFFCSSTDVEAATEYSIVNGKLETLSHECNDSHCLPTLLPSIERCEWRMSPTDQANMLNLKCHCNNGDRCVDGTCDFSKDTVLLPGQFPACRYWWEADWKEPMIDCWLASRAQDRAMFFDHNTVHLICRDGDHCNNAEQVDLMVRSDEHCPAFLTTIPLNKAVHKHLGVDVFKIRNLFATAESDEAATKSSVTHKIRHRDGKIDVQDTHNGSEDKRDSGQMNGAVRSIPAGRMQDAAVGGLPDQPIPSVSAAMASTPEAMNVSSPSMSLMGVEAQIDAEVTNAVSSLRSSVVLCFSVAIVCISCVVLAGH</sequence>
<protein>
    <submittedName>
        <fullName evidence="3">Uncharacterized protein</fullName>
    </submittedName>
</protein>
<evidence type="ECO:0000313" key="3">
    <source>
        <dbReference type="WBParaSite" id="PSAMB.scaffold519size48217.g6532.t1"/>
    </source>
</evidence>
<dbReference type="AlphaFoldDB" id="A0A914WXC3"/>
<name>A0A914WXC3_9BILA</name>
<dbReference type="PROSITE" id="PS51257">
    <property type="entry name" value="PROKAR_LIPOPROTEIN"/>
    <property type="match status" value="1"/>
</dbReference>
<dbReference type="WBParaSite" id="PSAMB.scaffold519size48217.g6532.t1">
    <property type="protein sequence ID" value="PSAMB.scaffold519size48217.g6532.t1"/>
    <property type="gene ID" value="PSAMB.scaffold519size48217.g6532"/>
</dbReference>
<reference evidence="3" key="1">
    <citation type="submission" date="2022-11" db="UniProtKB">
        <authorList>
            <consortium name="WormBaseParasite"/>
        </authorList>
    </citation>
    <scope>IDENTIFICATION</scope>
</reference>
<proteinExistence type="predicted"/>
<organism evidence="2 3">
    <name type="scientific">Plectus sambesii</name>
    <dbReference type="NCBI Taxonomy" id="2011161"/>
    <lineage>
        <taxon>Eukaryota</taxon>
        <taxon>Metazoa</taxon>
        <taxon>Ecdysozoa</taxon>
        <taxon>Nematoda</taxon>
        <taxon>Chromadorea</taxon>
        <taxon>Plectida</taxon>
        <taxon>Plectina</taxon>
        <taxon>Plectoidea</taxon>
        <taxon>Plectidae</taxon>
        <taxon>Plectus</taxon>
    </lineage>
</organism>
<accession>A0A914WXC3</accession>